<feature type="compositionally biased region" description="Basic and acidic residues" evidence="9">
    <location>
        <begin position="650"/>
        <end position="659"/>
    </location>
</feature>
<organism evidence="14 15">
    <name type="scientific">Suricata suricatta</name>
    <name type="common">Meerkat</name>
    <dbReference type="NCBI Taxonomy" id="37032"/>
    <lineage>
        <taxon>Eukaryota</taxon>
        <taxon>Metazoa</taxon>
        <taxon>Chordata</taxon>
        <taxon>Craniata</taxon>
        <taxon>Vertebrata</taxon>
        <taxon>Euteleostomi</taxon>
        <taxon>Mammalia</taxon>
        <taxon>Eutheria</taxon>
        <taxon>Laurasiatheria</taxon>
        <taxon>Carnivora</taxon>
        <taxon>Feliformia</taxon>
        <taxon>Herpestidae</taxon>
        <taxon>Suricata</taxon>
    </lineage>
</organism>
<keyword evidence="3" id="KW-0479">Metal-binding</keyword>
<dbReference type="CDD" id="cd06224">
    <property type="entry name" value="REM"/>
    <property type="match status" value="1"/>
</dbReference>
<dbReference type="GO" id="GO:0005085">
    <property type="term" value="F:guanyl-nucleotide exchange factor activity"/>
    <property type="evidence" value="ECO:0007669"/>
    <property type="project" value="UniProtKB-KW"/>
</dbReference>
<dbReference type="CDD" id="cd20862">
    <property type="entry name" value="C1_RASGRP3"/>
    <property type="match status" value="1"/>
</dbReference>
<evidence type="ECO:0000259" key="13">
    <source>
        <dbReference type="PROSITE" id="PS50222"/>
    </source>
</evidence>
<dbReference type="Ensembl" id="ENSSSUT00005005306.1">
    <property type="protein sequence ID" value="ENSSSUP00005004595.1"/>
    <property type="gene ID" value="ENSSSUG00005002991.1"/>
</dbReference>
<dbReference type="InterPro" id="IPR000651">
    <property type="entry name" value="Ras-like_Gua-exchang_fac_N"/>
</dbReference>
<sequence>MGSSGLGKAATLDELLSTCIEMFDDNGELNNSYLPRIVLLMHRWYLSSTELAEKLLCMYRDAGGENCDEFRLKICYFMRYWILKFPAEFNLDLGLIRMTEEFREVASQLGYEKHISLIDISSIPSYDWMRRVTQRKKVSKKGKACLLFDHLEPIELAEHLTFLEHKSFRRISFTDYQSYVIHGCLENNPTLERSIALFNGISKWVQLMVLSKPTPQQRAEVITKFINVAKKLLQLKNFNTLMAVVGGLSHSSISRLKETHSHLSSEVTKNWNEMTELVSSNGNYCNYRKAFADCEGFKIPILGVHLKDLIAVHVIFPDWTEDNKVNIVKMHQLSVTLSELVSLQNASHHLEPNMDLINLLTLSLDLYHTEDDIYKLSLVLEPRNSKSQPTSPTTPTKPVVPLEWASGVMPKPDPTVINKHIRKLVESVFRNYDHDHDGYISQEDFESIAANFPFLDSFCVLDKDQDGLISKDEMMAYFLRAKSQLHCKMGPGFVHNFQEMTYLKPTFCEHCAGFLWGIIKQGYKCKDCGANCHKQCKDLLVLACRRFARAPSLGSSHGSLPGSPSLPPVQDEVFEFPGVTAGHRDLDSRAITLVTGSSRKISVRLQRATTSQATQTEPVWSEAGWGDSGSHTFPKMKSKFHDKAAKDKGFAKWENEKPRVQAGVGVVDRGTEFEPDQDEADAGETRQDGEDG</sequence>
<dbReference type="InterPro" id="IPR020454">
    <property type="entry name" value="DAG/PE-bd"/>
</dbReference>
<feature type="compositionally biased region" description="Acidic residues" evidence="9">
    <location>
        <begin position="673"/>
        <end position="682"/>
    </location>
</feature>
<proteinExistence type="inferred from homology"/>
<gene>
    <name evidence="14" type="primary">RASGRP3</name>
</gene>
<dbReference type="InterPro" id="IPR002048">
    <property type="entry name" value="EF_hand_dom"/>
</dbReference>
<dbReference type="PRINTS" id="PR00008">
    <property type="entry name" value="DAGPEDOMAIN"/>
</dbReference>
<dbReference type="InterPro" id="IPR008937">
    <property type="entry name" value="Ras-like_GEF"/>
</dbReference>
<dbReference type="InterPro" id="IPR011992">
    <property type="entry name" value="EF-hand-dom_pair"/>
</dbReference>
<reference evidence="14 15" key="1">
    <citation type="submission" date="2019-05" db="EMBL/GenBank/DDBJ databases">
        <title>A Chromosome-scale Meerkat (S. suricatta) Genome Assembly.</title>
        <authorList>
            <person name="Dudchenko O."/>
            <person name="Lieberman Aiden E."/>
            <person name="Tung J."/>
            <person name="Barreiro L.B."/>
            <person name="Clutton-Brock T.H."/>
        </authorList>
    </citation>
    <scope>NUCLEOTIDE SEQUENCE [LARGE SCALE GENOMIC DNA]</scope>
</reference>
<dbReference type="CDD" id="cd00155">
    <property type="entry name" value="RasGEF"/>
    <property type="match status" value="1"/>
</dbReference>
<evidence type="ECO:0000256" key="8">
    <source>
        <dbReference type="PROSITE-ProRule" id="PRU00168"/>
    </source>
</evidence>
<dbReference type="FunFam" id="1.20.870.10:FF:000010">
    <property type="entry name" value="ras guanyl-releasing protein 3 isoform X2"/>
    <property type="match status" value="1"/>
</dbReference>
<dbReference type="Pfam" id="PF00130">
    <property type="entry name" value="C1_1"/>
    <property type="match status" value="1"/>
</dbReference>
<evidence type="ECO:0000259" key="12">
    <source>
        <dbReference type="PROSITE" id="PS50212"/>
    </source>
</evidence>
<evidence type="ECO:0000256" key="4">
    <source>
        <dbReference type="ARBA" id="ARBA00022737"/>
    </source>
</evidence>
<dbReference type="RefSeq" id="XP_029793826.1">
    <property type="nucleotide sequence ID" value="XM_029937966.1"/>
</dbReference>
<dbReference type="FunFam" id="1.10.238.10:FF:000051">
    <property type="entry name" value="Ras guanyl-releasing protein 3 isoform 1"/>
    <property type="match status" value="1"/>
</dbReference>
<dbReference type="Pfam" id="PF00617">
    <property type="entry name" value="RasGEF"/>
    <property type="match status" value="1"/>
</dbReference>
<evidence type="ECO:0000259" key="10">
    <source>
        <dbReference type="PROSITE" id="PS50009"/>
    </source>
</evidence>
<dbReference type="PROSITE" id="PS50222">
    <property type="entry name" value="EF_HAND_2"/>
    <property type="match status" value="2"/>
</dbReference>
<evidence type="ECO:0000256" key="6">
    <source>
        <dbReference type="ARBA" id="ARBA00022833"/>
    </source>
</evidence>
<feature type="domain" description="Ras-GEF" evidence="10">
    <location>
        <begin position="152"/>
        <end position="383"/>
    </location>
</feature>
<keyword evidence="4" id="KW-0677">Repeat</keyword>
<dbReference type="InterPro" id="IPR046349">
    <property type="entry name" value="C1-like_sf"/>
</dbReference>
<keyword evidence="2 8" id="KW-0344">Guanine-nucleotide releasing factor</keyword>
<dbReference type="GO" id="GO:0007265">
    <property type="term" value="P:Ras protein signal transduction"/>
    <property type="evidence" value="ECO:0007669"/>
    <property type="project" value="TreeGrafter"/>
</dbReference>
<evidence type="ECO:0000256" key="1">
    <source>
        <dbReference type="ARBA" id="ARBA00009566"/>
    </source>
</evidence>
<dbReference type="Gene3D" id="1.20.870.10">
    <property type="entry name" value="Son of sevenless (SoS) protein Chain: S domain 1"/>
    <property type="match status" value="1"/>
</dbReference>
<dbReference type="Gene3D" id="3.30.60.20">
    <property type="match status" value="1"/>
</dbReference>
<dbReference type="OMA" id="QNRVTHR"/>
<dbReference type="InterPro" id="IPR023578">
    <property type="entry name" value="Ras_GEF_dom_sf"/>
</dbReference>
<dbReference type="PROSITE" id="PS50009">
    <property type="entry name" value="RASGEF_CAT"/>
    <property type="match status" value="1"/>
</dbReference>
<dbReference type="SMART" id="SM00109">
    <property type="entry name" value="C1"/>
    <property type="match status" value="1"/>
</dbReference>
<keyword evidence="6" id="KW-0862">Zinc</keyword>
<dbReference type="PROSITE" id="PS50081">
    <property type="entry name" value="ZF_DAG_PE_2"/>
    <property type="match status" value="1"/>
</dbReference>
<dbReference type="PROSITE" id="PS50212">
    <property type="entry name" value="RASGEF_NTER"/>
    <property type="match status" value="1"/>
</dbReference>
<reference evidence="14" key="3">
    <citation type="submission" date="2025-09" db="UniProtKB">
        <authorList>
            <consortium name="Ensembl"/>
        </authorList>
    </citation>
    <scope>IDENTIFICATION</scope>
</reference>
<dbReference type="SMART" id="SM00147">
    <property type="entry name" value="RasGEF"/>
    <property type="match status" value="1"/>
</dbReference>
<dbReference type="SUPFAM" id="SSF48366">
    <property type="entry name" value="Ras GEF"/>
    <property type="match status" value="1"/>
</dbReference>
<evidence type="ECO:0000259" key="11">
    <source>
        <dbReference type="PROSITE" id="PS50081"/>
    </source>
</evidence>
<dbReference type="GO" id="GO:0005509">
    <property type="term" value="F:calcium ion binding"/>
    <property type="evidence" value="ECO:0007669"/>
    <property type="project" value="InterPro"/>
</dbReference>
<feature type="domain" description="EF-hand" evidence="13">
    <location>
        <begin position="458"/>
        <end position="484"/>
    </location>
</feature>
<dbReference type="PROSITE" id="PS00018">
    <property type="entry name" value="EF_HAND_1"/>
    <property type="match status" value="2"/>
</dbReference>
<dbReference type="Pfam" id="PF13499">
    <property type="entry name" value="EF-hand_7"/>
    <property type="match status" value="1"/>
</dbReference>
<dbReference type="InterPro" id="IPR001895">
    <property type="entry name" value="RASGEF_cat_dom"/>
</dbReference>
<evidence type="ECO:0000256" key="7">
    <source>
        <dbReference type="ARBA" id="ARBA00022837"/>
    </source>
</evidence>
<feature type="domain" description="N-terminal Ras-GEF" evidence="12">
    <location>
        <begin position="3"/>
        <end position="125"/>
    </location>
</feature>
<feature type="region of interest" description="Disordered" evidence="9">
    <location>
        <begin position="650"/>
        <end position="692"/>
    </location>
</feature>
<dbReference type="GO" id="GO:0005886">
    <property type="term" value="C:plasma membrane"/>
    <property type="evidence" value="ECO:0007669"/>
    <property type="project" value="TreeGrafter"/>
</dbReference>
<dbReference type="Gene3D" id="1.10.840.10">
    <property type="entry name" value="Ras guanine-nucleotide exchange factors catalytic domain"/>
    <property type="match status" value="1"/>
</dbReference>
<keyword evidence="5" id="KW-0863">Zinc-finger</keyword>
<dbReference type="OrthoDB" id="546434at2759"/>
<dbReference type="SUPFAM" id="SSF47473">
    <property type="entry name" value="EF-hand"/>
    <property type="match status" value="1"/>
</dbReference>
<dbReference type="GO" id="GO:0008270">
    <property type="term" value="F:zinc ion binding"/>
    <property type="evidence" value="ECO:0007669"/>
    <property type="project" value="UniProtKB-KW"/>
</dbReference>
<dbReference type="SUPFAM" id="SSF57889">
    <property type="entry name" value="Cysteine-rich domain"/>
    <property type="match status" value="1"/>
</dbReference>
<dbReference type="PANTHER" id="PTHR23113:SF178">
    <property type="entry name" value="RAS GUANYL-RELEASING PROTEIN 3"/>
    <property type="match status" value="1"/>
</dbReference>
<dbReference type="FunFam" id="3.30.60.20:FF:000023">
    <property type="entry name" value="RAS guanyl-releasing protein 1 isoform X1"/>
    <property type="match status" value="1"/>
</dbReference>
<feature type="compositionally biased region" description="Basic and acidic residues" evidence="9">
    <location>
        <begin position="683"/>
        <end position="692"/>
    </location>
</feature>
<dbReference type="PROSITE" id="PS00479">
    <property type="entry name" value="ZF_DAG_PE_1"/>
    <property type="match status" value="1"/>
</dbReference>
<name>A0A673T4Z8_SURSU</name>
<dbReference type="RefSeq" id="XP_029793828.1">
    <property type="nucleotide sequence ID" value="XM_029937968.1"/>
</dbReference>
<evidence type="ECO:0000256" key="9">
    <source>
        <dbReference type="SAM" id="MobiDB-lite"/>
    </source>
</evidence>
<protein>
    <submittedName>
        <fullName evidence="14">RAS guanyl releasing protein 3</fullName>
    </submittedName>
</protein>
<keyword evidence="15" id="KW-1185">Reference proteome</keyword>
<evidence type="ECO:0000256" key="5">
    <source>
        <dbReference type="ARBA" id="ARBA00022771"/>
    </source>
</evidence>
<comment type="similarity">
    <text evidence="1">Belongs to the RASGRP family.</text>
</comment>
<feature type="domain" description="EF-hand" evidence="13">
    <location>
        <begin position="420"/>
        <end position="455"/>
    </location>
</feature>
<evidence type="ECO:0000256" key="3">
    <source>
        <dbReference type="ARBA" id="ARBA00022723"/>
    </source>
</evidence>
<accession>A0A673T4Z8</accession>
<feature type="domain" description="Phorbol-ester/DAG-type" evidence="11">
    <location>
        <begin position="494"/>
        <end position="544"/>
    </location>
</feature>
<dbReference type="InterPro" id="IPR036964">
    <property type="entry name" value="RASGEF_cat_dom_sf"/>
</dbReference>
<dbReference type="InterPro" id="IPR018247">
    <property type="entry name" value="EF_Hand_1_Ca_BS"/>
</dbReference>
<dbReference type="SMART" id="SM00229">
    <property type="entry name" value="RasGEFN"/>
    <property type="match status" value="1"/>
</dbReference>
<evidence type="ECO:0000313" key="15">
    <source>
        <dbReference type="Proteomes" id="UP000472268"/>
    </source>
</evidence>
<dbReference type="SMART" id="SM00054">
    <property type="entry name" value="EFh"/>
    <property type="match status" value="2"/>
</dbReference>
<reference evidence="14" key="2">
    <citation type="submission" date="2025-08" db="UniProtKB">
        <authorList>
            <consortium name="Ensembl"/>
        </authorList>
    </citation>
    <scope>IDENTIFICATION</scope>
</reference>
<dbReference type="PANTHER" id="PTHR23113">
    <property type="entry name" value="GUANINE NUCLEOTIDE EXCHANGE FACTOR"/>
    <property type="match status" value="1"/>
</dbReference>
<dbReference type="RefSeq" id="XP_029793825.1">
    <property type="nucleotide sequence ID" value="XM_029937965.1"/>
</dbReference>
<dbReference type="CTD" id="25780"/>
<dbReference type="FunFam" id="1.10.840.10:FF:000003">
    <property type="entry name" value="Ras guanyl-releasing protein 3 isoform 1"/>
    <property type="match status" value="1"/>
</dbReference>
<evidence type="ECO:0000256" key="2">
    <source>
        <dbReference type="ARBA" id="ARBA00022658"/>
    </source>
</evidence>
<dbReference type="CDD" id="cd00051">
    <property type="entry name" value="EFh"/>
    <property type="match status" value="1"/>
</dbReference>
<dbReference type="Proteomes" id="UP000472268">
    <property type="component" value="Chromosome 4"/>
</dbReference>
<dbReference type="RefSeq" id="XP_029793827.1">
    <property type="nucleotide sequence ID" value="XM_029937967.1"/>
</dbReference>
<dbReference type="GeneID" id="115290170"/>
<dbReference type="AlphaFoldDB" id="A0A673T4Z8"/>
<dbReference type="InterPro" id="IPR002219">
    <property type="entry name" value="PKC_DAG/PE"/>
</dbReference>
<evidence type="ECO:0000313" key="14">
    <source>
        <dbReference type="Ensembl" id="ENSSSUP00005004595.1"/>
    </source>
</evidence>
<dbReference type="Gene3D" id="1.10.238.10">
    <property type="entry name" value="EF-hand"/>
    <property type="match status" value="1"/>
</dbReference>
<keyword evidence="7" id="KW-0106">Calcium</keyword>